<feature type="region of interest" description="Disordered" evidence="6">
    <location>
        <begin position="1"/>
        <end position="29"/>
    </location>
</feature>
<feature type="compositionally biased region" description="Low complexity" evidence="6">
    <location>
        <begin position="204"/>
        <end position="247"/>
    </location>
</feature>
<dbReference type="AlphaFoldDB" id="A0A9D4ULK9"/>
<feature type="region of interest" description="Disordered" evidence="6">
    <location>
        <begin position="158"/>
        <end position="250"/>
    </location>
</feature>
<gene>
    <name evidence="8" type="ORF">GOP47_0015977</name>
</gene>
<comment type="caution">
    <text evidence="8">The sequence shown here is derived from an EMBL/GenBank/DDBJ whole genome shotgun (WGS) entry which is preliminary data.</text>
</comment>
<dbReference type="OrthoDB" id="682005at2759"/>
<dbReference type="GO" id="GO:0003677">
    <property type="term" value="F:DNA binding"/>
    <property type="evidence" value="ECO:0007669"/>
    <property type="project" value="UniProtKB-KW"/>
</dbReference>
<keyword evidence="9" id="KW-1185">Reference proteome</keyword>
<accession>A0A9D4ULK9</accession>
<keyword evidence="3" id="KW-0238">DNA-binding</keyword>
<evidence type="ECO:0000313" key="8">
    <source>
        <dbReference type="EMBL" id="KAI5069676.1"/>
    </source>
</evidence>
<sequence length="334" mass="36600">MPRPHSKTSTLGLRRIGSFQEDVSEEEAPRKWRRRVRVICTDPDATDSSGEEDSPEALRVKKHIQEVYVQVGTREEKELVVREEEEELEAWRECGGGSSSVKARRKRERLRGVRRRPWGKWAAEIRDPARGVRVWLGTFSTAEEAARAYDRAANRLRGPSALTNLNPSTRTMPAGLPGPTLQKQQLSDTSPPNSYDWEEGAAGGASASASASTSRSPPAFLSSPSTHFSSSSSSPAQSPPRSSSDSPFEACGPCKPPLMDRDLLPLPALGLNSCSSLDVMTFCQQLPLIGGDPLHQLLLSDMPMLQVDVPGDTNVPQLADVALFFQENDYEGLF</sequence>
<dbReference type="GO" id="GO:0003700">
    <property type="term" value="F:DNA-binding transcription factor activity"/>
    <property type="evidence" value="ECO:0007669"/>
    <property type="project" value="InterPro"/>
</dbReference>
<evidence type="ECO:0000256" key="2">
    <source>
        <dbReference type="ARBA" id="ARBA00023015"/>
    </source>
</evidence>
<organism evidence="8 9">
    <name type="scientific">Adiantum capillus-veneris</name>
    <name type="common">Maidenhair fern</name>
    <dbReference type="NCBI Taxonomy" id="13818"/>
    <lineage>
        <taxon>Eukaryota</taxon>
        <taxon>Viridiplantae</taxon>
        <taxon>Streptophyta</taxon>
        <taxon>Embryophyta</taxon>
        <taxon>Tracheophyta</taxon>
        <taxon>Polypodiopsida</taxon>
        <taxon>Polypodiidae</taxon>
        <taxon>Polypodiales</taxon>
        <taxon>Pteridineae</taxon>
        <taxon>Pteridaceae</taxon>
        <taxon>Vittarioideae</taxon>
        <taxon>Adiantum</taxon>
    </lineage>
</organism>
<keyword evidence="4" id="KW-0804">Transcription</keyword>
<dbReference type="Proteomes" id="UP000886520">
    <property type="component" value="Chromosome 15"/>
</dbReference>
<dbReference type="PRINTS" id="PR00367">
    <property type="entry name" value="ETHRSPELEMNT"/>
</dbReference>
<feature type="domain" description="AP2/ERF" evidence="7">
    <location>
        <begin position="109"/>
        <end position="166"/>
    </location>
</feature>
<evidence type="ECO:0000313" key="9">
    <source>
        <dbReference type="Proteomes" id="UP000886520"/>
    </source>
</evidence>
<evidence type="ECO:0000256" key="3">
    <source>
        <dbReference type="ARBA" id="ARBA00023125"/>
    </source>
</evidence>
<feature type="compositionally biased region" description="Polar residues" evidence="6">
    <location>
        <begin position="161"/>
        <end position="171"/>
    </location>
</feature>
<dbReference type="InterPro" id="IPR036955">
    <property type="entry name" value="AP2/ERF_dom_sf"/>
</dbReference>
<dbReference type="Pfam" id="PF00847">
    <property type="entry name" value="AP2"/>
    <property type="match status" value="1"/>
</dbReference>
<evidence type="ECO:0000256" key="4">
    <source>
        <dbReference type="ARBA" id="ARBA00023163"/>
    </source>
</evidence>
<dbReference type="EMBL" id="JABFUD020000015">
    <property type="protein sequence ID" value="KAI5069676.1"/>
    <property type="molecule type" value="Genomic_DNA"/>
</dbReference>
<dbReference type="Gene3D" id="3.30.730.10">
    <property type="entry name" value="AP2/ERF domain"/>
    <property type="match status" value="1"/>
</dbReference>
<dbReference type="InterPro" id="IPR001471">
    <property type="entry name" value="AP2/ERF_dom"/>
</dbReference>
<dbReference type="SMART" id="SM00380">
    <property type="entry name" value="AP2"/>
    <property type="match status" value="1"/>
</dbReference>
<reference evidence="8" key="1">
    <citation type="submission" date="2021-01" db="EMBL/GenBank/DDBJ databases">
        <title>Adiantum capillus-veneris genome.</title>
        <authorList>
            <person name="Fang Y."/>
            <person name="Liao Q."/>
        </authorList>
    </citation>
    <scope>NUCLEOTIDE SEQUENCE</scope>
    <source>
        <strain evidence="8">H3</strain>
        <tissue evidence="8">Leaf</tissue>
    </source>
</reference>
<protein>
    <recommendedName>
        <fullName evidence="7">AP2/ERF domain-containing protein</fullName>
    </recommendedName>
</protein>
<evidence type="ECO:0000259" key="7">
    <source>
        <dbReference type="PROSITE" id="PS51032"/>
    </source>
</evidence>
<dbReference type="PANTHER" id="PTHR31194">
    <property type="entry name" value="SHN SHINE , DNA BINDING / TRANSCRIPTION FACTOR"/>
    <property type="match status" value="1"/>
</dbReference>
<evidence type="ECO:0000256" key="5">
    <source>
        <dbReference type="ARBA" id="ARBA00023242"/>
    </source>
</evidence>
<keyword evidence="2" id="KW-0805">Transcription regulation</keyword>
<dbReference type="GO" id="GO:0005634">
    <property type="term" value="C:nucleus"/>
    <property type="evidence" value="ECO:0007669"/>
    <property type="project" value="UniProtKB-SubCell"/>
</dbReference>
<dbReference type="FunFam" id="3.30.730.10:FF:000001">
    <property type="entry name" value="Ethylene-responsive transcription factor 2"/>
    <property type="match status" value="1"/>
</dbReference>
<comment type="subcellular location">
    <subcellularLocation>
        <location evidence="1">Nucleus</location>
    </subcellularLocation>
</comment>
<proteinExistence type="predicted"/>
<name>A0A9D4ULK9_ADICA</name>
<dbReference type="SUPFAM" id="SSF54171">
    <property type="entry name" value="DNA-binding domain"/>
    <property type="match status" value="1"/>
</dbReference>
<feature type="compositionally biased region" description="Polar residues" evidence="6">
    <location>
        <begin position="181"/>
        <end position="193"/>
    </location>
</feature>
<keyword evidence="5" id="KW-0539">Nucleus</keyword>
<dbReference type="InterPro" id="IPR050913">
    <property type="entry name" value="AP2/ERF_ERF"/>
</dbReference>
<evidence type="ECO:0000256" key="1">
    <source>
        <dbReference type="ARBA" id="ARBA00004123"/>
    </source>
</evidence>
<dbReference type="CDD" id="cd00018">
    <property type="entry name" value="AP2"/>
    <property type="match status" value="1"/>
</dbReference>
<dbReference type="PROSITE" id="PS51032">
    <property type="entry name" value="AP2_ERF"/>
    <property type="match status" value="1"/>
</dbReference>
<dbReference type="PANTHER" id="PTHR31194:SF140">
    <property type="entry name" value="ETHYLENE-RESPONSIVE TRANSCRIPTION FACTOR CRF2"/>
    <property type="match status" value="1"/>
</dbReference>
<evidence type="ECO:0000256" key="6">
    <source>
        <dbReference type="SAM" id="MobiDB-lite"/>
    </source>
</evidence>
<dbReference type="InterPro" id="IPR016177">
    <property type="entry name" value="DNA-bd_dom_sf"/>
</dbReference>